<protein>
    <submittedName>
        <fullName evidence="1">Uncharacterized protein</fullName>
    </submittedName>
</protein>
<reference evidence="1" key="1">
    <citation type="journal article" date="2021" name="Proc. Natl. Acad. Sci. U.S.A.">
        <title>A Catalog of Tens of Thousands of Viruses from Human Metagenomes Reveals Hidden Associations with Chronic Diseases.</title>
        <authorList>
            <person name="Tisza M.J."/>
            <person name="Buck C.B."/>
        </authorList>
    </citation>
    <scope>NUCLEOTIDE SEQUENCE</scope>
    <source>
        <strain evidence="1">CtDXu9</strain>
    </source>
</reference>
<name>A0A8S5VCM2_9CAUD</name>
<dbReference type="EMBL" id="BK016244">
    <property type="protein sequence ID" value="DAG04522.1"/>
    <property type="molecule type" value="Genomic_DNA"/>
</dbReference>
<proteinExistence type="predicted"/>
<accession>A0A8S5VCM2</accession>
<evidence type="ECO:0000313" key="1">
    <source>
        <dbReference type="EMBL" id="DAG04522.1"/>
    </source>
</evidence>
<sequence length="125" mass="14684">MNKAEAKAKAVVTIPMKGRYFLHKNGSIIPVTDIINAIYLMTGNEKINEWDPDLEFYIRTFFENIVREMSPTEITVPNFLKHGEKMKAIRLYYHMHNTESQKCTLVEARDYVEQLKTKMKERGEL</sequence>
<organism evidence="1">
    <name type="scientific">Siphoviridae sp. ctDXu9</name>
    <dbReference type="NCBI Taxonomy" id="2825387"/>
    <lineage>
        <taxon>Viruses</taxon>
        <taxon>Duplodnaviria</taxon>
        <taxon>Heunggongvirae</taxon>
        <taxon>Uroviricota</taxon>
        <taxon>Caudoviricetes</taxon>
    </lineage>
</organism>